<dbReference type="KEGG" id="bsan:CHH28_17765"/>
<name>A0A222FNN8_9GAMM</name>
<evidence type="ECO:0000256" key="1">
    <source>
        <dbReference type="SAM" id="Coils"/>
    </source>
</evidence>
<protein>
    <submittedName>
        <fullName evidence="2">Uncharacterized protein</fullName>
    </submittedName>
</protein>
<organism evidence="2 3">
    <name type="scientific">Bacterioplanes sanyensis</name>
    <dbReference type="NCBI Taxonomy" id="1249553"/>
    <lineage>
        <taxon>Bacteria</taxon>
        <taxon>Pseudomonadati</taxon>
        <taxon>Pseudomonadota</taxon>
        <taxon>Gammaproteobacteria</taxon>
        <taxon>Oceanospirillales</taxon>
        <taxon>Oceanospirillaceae</taxon>
        <taxon>Bacterioplanes</taxon>
    </lineage>
</organism>
<dbReference type="EMBL" id="CP022530">
    <property type="protein sequence ID" value="ASP40410.1"/>
    <property type="molecule type" value="Genomic_DNA"/>
</dbReference>
<sequence>MKPISEIEQRRLRRRVHDAIEDIDAMKEQLAEIRHCCQELSQLMREIRENGEQARERARRRQNIKRVV</sequence>
<proteinExistence type="predicted"/>
<dbReference type="AlphaFoldDB" id="A0A222FNN8"/>
<dbReference type="RefSeq" id="WP_094061577.1">
    <property type="nucleotide sequence ID" value="NZ_CP022530.1"/>
</dbReference>
<accession>A0A222FNN8</accession>
<evidence type="ECO:0000313" key="3">
    <source>
        <dbReference type="Proteomes" id="UP000202440"/>
    </source>
</evidence>
<keyword evidence="1" id="KW-0175">Coiled coil</keyword>
<evidence type="ECO:0000313" key="2">
    <source>
        <dbReference type="EMBL" id="ASP40410.1"/>
    </source>
</evidence>
<gene>
    <name evidence="2" type="ORF">CHH28_17765</name>
</gene>
<dbReference type="OrthoDB" id="9948279at2"/>
<dbReference type="Proteomes" id="UP000202440">
    <property type="component" value="Chromosome"/>
</dbReference>
<keyword evidence="3" id="KW-1185">Reference proteome</keyword>
<feature type="coiled-coil region" evidence="1">
    <location>
        <begin position="9"/>
        <end position="57"/>
    </location>
</feature>
<reference evidence="2 3" key="1">
    <citation type="submission" date="2017-07" db="EMBL/GenBank/DDBJ databases">
        <title>Annotated genome sequence of Bacterioplanes sanyensis isolated from Red Sea.</title>
        <authorList>
            <person name="Rehman Z.U."/>
        </authorList>
    </citation>
    <scope>NUCLEOTIDE SEQUENCE [LARGE SCALE GENOMIC DNA]</scope>
    <source>
        <strain evidence="2 3">NV9</strain>
    </source>
</reference>